<feature type="chain" id="PRO_5005291794" evidence="3">
    <location>
        <begin position="32"/>
        <end position="855"/>
    </location>
</feature>
<organism evidence="5 6">
    <name type="scientific">Novosphingobium barchaimii LL02</name>
    <dbReference type="NCBI Taxonomy" id="1114963"/>
    <lineage>
        <taxon>Bacteria</taxon>
        <taxon>Pseudomonadati</taxon>
        <taxon>Pseudomonadota</taxon>
        <taxon>Alphaproteobacteria</taxon>
        <taxon>Sphingomonadales</taxon>
        <taxon>Sphingomonadaceae</taxon>
        <taxon>Novosphingobium</taxon>
    </lineage>
</organism>
<dbReference type="PANTHER" id="PTHR42715">
    <property type="entry name" value="BETA-GLUCOSIDASE"/>
    <property type="match status" value="1"/>
</dbReference>
<dbReference type="InterPro" id="IPR001764">
    <property type="entry name" value="Glyco_hydro_3_N"/>
</dbReference>
<keyword evidence="2" id="KW-0378">Hydrolase</keyword>
<dbReference type="PROSITE" id="PS51318">
    <property type="entry name" value="TAT"/>
    <property type="match status" value="1"/>
</dbReference>
<dbReference type="SUPFAM" id="SSF52279">
    <property type="entry name" value="Beta-D-glucan exohydrolase, C-terminal domain"/>
    <property type="match status" value="1"/>
</dbReference>
<accession>A0A0J7XPH0</accession>
<dbReference type="InterPro" id="IPR037524">
    <property type="entry name" value="PA14/GLEYA"/>
</dbReference>
<dbReference type="SMART" id="SM01217">
    <property type="entry name" value="Fn3_like"/>
    <property type="match status" value="1"/>
</dbReference>
<dbReference type="PATRIC" id="fig|1114963.3.peg.3458"/>
<dbReference type="Pfam" id="PF01915">
    <property type="entry name" value="Glyco_hydro_3_C"/>
    <property type="match status" value="1"/>
</dbReference>
<keyword evidence="6" id="KW-1185">Reference proteome</keyword>
<dbReference type="OrthoDB" id="9781691at2"/>
<evidence type="ECO:0000313" key="5">
    <source>
        <dbReference type="EMBL" id="KMS53562.1"/>
    </source>
</evidence>
<keyword evidence="3" id="KW-0732">Signal</keyword>
<dbReference type="InterPro" id="IPR013783">
    <property type="entry name" value="Ig-like_fold"/>
</dbReference>
<comment type="caution">
    <text evidence="5">The sequence shown here is derived from an EMBL/GenBank/DDBJ whole genome shotgun (WGS) entry which is preliminary data.</text>
</comment>
<dbReference type="RefSeq" id="WP_059152526.1">
    <property type="nucleotide sequence ID" value="NZ_KQ130455.1"/>
</dbReference>
<proteinExistence type="inferred from homology"/>
<name>A0A0J7XPH0_9SPHN</name>
<dbReference type="AlphaFoldDB" id="A0A0J7XPH0"/>
<dbReference type="SUPFAM" id="SSF56988">
    <property type="entry name" value="Anthrax protective antigen"/>
    <property type="match status" value="1"/>
</dbReference>
<dbReference type="Gene3D" id="3.40.50.1700">
    <property type="entry name" value="Glycoside hydrolase family 3 C-terminal domain"/>
    <property type="match status" value="1"/>
</dbReference>
<gene>
    <name evidence="5" type="ORF">V474_23095</name>
</gene>
<dbReference type="GO" id="GO:0009251">
    <property type="term" value="P:glucan catabolic process"/>
    <property type="evidence" value="ECO:0007669"/>
    <property type="project" value="TreeGrafter"/>
</dbReference>
<dbReference type="InterPro" id="IPR026891">
    <property type="entry name" value="Fn3-like"/>
</dbReference>
<protein>
    <submittedName>
        <fullName evidence="5">Beta-glucosidase</fullName>
    </submittedName>
</protein>
<dbReference type="Pfam" id="PF14310">
    <property type="entry name" value="Fn3-like"/>
    <property type="match status" value="1"/>
</dbReference>
<dbReference type="Gene3D" id="2.60.120.260">
    <property type="entry name" value="Galactose-binding domain-like"/>
    <property type="match status" value="1"/>
</dbReference>
<dbReference type="InterPro" id="IPR050288">
    <property type="entry name" value="Cellulose_deg_GH3"/>
</dbReference>
<dbReference type="InterPro" id="IPR002772">
    <property type="entry name" value="Glyco_hydro_3_C"/>
</dbReference>
<reference evidence="5 6" key="1">
    <citation type="journal article" date="2015" name="G3 (Bethesda)">
        <title>Insights into Ongoing Evolution of the Hexachlorocyclohexane Catabolic Pathway from Comparative Genomics of Ten Sphingomonadaceae Strains.</title>
        <authorList>
            <person name="Pearce S.L."/>
            <person name="Oakeshott J.G."/>
            <person name="Pandey G."/>
        </authorList>
    </citation>
    <scope>NUCLEOTIDE SEQUENCE [LARGE SCALE GENOMIC DNA]</scope>
    <source>
        <strain evidence="5 6">LL02</strain>
    </source>
</reference>
<dbReference type="Pfam" id="PF00933">
    <property type="entry name" value="Glyco_hydro_3"/>
    <property type="match status" value="1"/>
</dbReference>
<dbReference type="InterPro" id="IPR036962">
    <property type="entry name" value="Glyco_hydro_3_N_sf"/>
</dbReference>
<evidence type="ECO:0000259" key="4">
    <source>
        <dbReference type="PROSITE" id="PS51820"/>
    </source>
</evidence>
<dbReference type="SUPFAM" id="SSF51445">
    <property type="entry name" value="(Trans)glycosidases"/>
    <property type="match status" value="1"/>
</dbReference>
<dbReference type="Gene3D" id="2.60.40.10">
    <property type="entry name" value="Immunoglobulins"/>
    <property type="match status" value="1"/>
</dbReference>
<feature type="signal peptide" evidence="3">
    <location>
        <begin position="1"/>
        <end position="31"/>
    </location>
</feature>
<dbReference type="PROSITE" id="PS51820">
    <property type="entry name" value="PA14"/>
    <property type="match status" value="1"/>
</dbReference>
<dbReference type="PRINTS" id="PR00133">
    <property type="entry name" value="GLHYDRLASE3"/>
</dbReference>
<evidence type="ECO:0000313" key="6">
    <source>
        <dbReference type="Proteomes" id="UP000052268"/>
    </source>
</evidence>
<dbReference type="GO" id="GO:0008422">
    <property type="term" value="F:beta-glucosidase activity"/>
    <property type="evidence" value="ECO:0007669"/>
    <property type="project" value="TreeGrafter"/>
</dbReference>
<dbReference type="InterPro" id="IPR017853">
    <property type="entry name" value="GH"/>
</dbReference>
<dbReference type="PANTHER" id="PTHR42715:SF10">
    <property type="entry name" value="BETA-GLUCOSIDASE"/>
    <property type="match status" value="1"/>
</dbReference>
<evidence type="ECO:0000256" key="1">
    <source>
        <dbReference type="ARBA" id="ARBA00005336"/>
    </source>
</evidence>
<dbReference type="EMBL" id="JACU01000007">
    <property type="protein sequence ID" value="KMS53562.1"/>
    <property type="molecule type" value="Genomic_DNA"/>
</dbReference>
<dbReference type="InterPro" id="IPR036881">
    <property type="entry name" value="Glyco_hydro_3_C_sf"/>
</dbReference>
<sequence length="855" mass="91729">MTIKNTQLSRRGLLLASAAVAVCAASSRVSAATRALAPAPTLDPREEAHIEALIARMTIPEKVSMLSGANRFSTAAVERLGIRSMRMADGPNGVRTDDTTPASVFPASIALAATWNPEAAARVGRAIGEEAIVKDYQVVFGPAMNIQRVPVGGRNFEYFSEDPHLTGEMAVGWTKGVRSTGRLVSPKHFAANNQEYERRSMNANVSERALREIYLPAFREVVDRGDPVMFMSAYNKVNGTFASENSWLLRKVLKEEWGFTGAVMSDFGAVHSTAPAINGGLDLEMPGPPVQLGPKLIAAISAGEVTVATLDDAVRRMLRAVSRAGKLDAGKSRVRGSFDTPQHRAASRAAATEAITLVRNEDNVLPLDLARVRSIAVIGPNADVRVIQGGGSSEVNPIRAVTALDGLRAALPSSVALNVADGVDNNRYPPIADPRHFSTTAQSRDGKLQTGFWVHGGFEGSPVKSFADDVFMKFRFGDEVTVRPADNLAVRSEGWFWPPRDGEYEFQLLDLGTSTVLLDGKPIITPQSAAGPAPVFDMLKWKARSAKVTLQAGKPCRFAFEMLPAHGKAPAYRLGMRLPTGTIEQAVTAARESDVALVFVGSSNTSESETNDRASLDLFGEQNALVEAVVAANPRTAVILNNGGPLLMPWADKVPAIVEAWFLGGETGHAIADIVLGHANPSGKLPCTFPKRNEDNPTFAFYPGGLEAQYGEGIFVGYRWYDHKQIEPLFPFGHGLSYTTFAFDDLKVVPAGDGWKATVLLRNTGQRTGAEVAQLYLSLPAATGSPPRQLKRFAKVTLKPGESRKIEFELTNADLSYWDEARSGWAMAPGEYALGVGSSSRAIGAAASFAVAKEA</sequence>
<dbReference type="InterPro" id="IPR006311">
    <property type="entry name" value="TAT_signal"/>
</dbReference>
<dbReference type="Proteomes" id="UP000052268">
    <property type="component" value="Unassembled WGS sequence"/>
</dbReference>
<comment type="similarity">
    <text evidence="1">Belongs to the glycosyl hydrolase 3 family.</text>
</comment>
<evidence type="ECO:0000256" key="3">
    <source>
        <dbReference type="SAM" id="SignalP"/>
    </source>
</evidence>
<evidence type="ECO:0000256" key="2">
    <source>
        <dbReference type="ARBA" id="ARBA00022801"/>
    </source>
</evidence>
<feature type="domain" description="PA14" evidence="4">
    <location>
        <begin position="443"/>
        <end position="590"/>
    </location>
</feature>
<dbReference type="Gene3D" id="3.20.20.300">
    <property type="entry name" value="Glycoside hydrolase, family 3, N-terminal domain"/>
    <property type="match status" value="1"/>
</dbReference>